<dbReference type="AlphaFoldDB" id="A0A8J4T2U6"/>
<proteinExistence type="predicted"/>
<protein>
    <submittedName>
        <fullName evidence="2">Serine hydroxymethyltransferase</fullName>
    </submittedName>
</protein>
<reference evidence="2" key="1">
    <citation type="submission" date="2020-07" db="EMBL/GenBank/DDBJ databases">
        <title>Clarias magur genome sequencing, assembly and annotation.</title>
        <authorList>
            <person name="Kushwaha B."/>
            <person name="Kumar R."/>
            <person name="Das P."/>
            <person name="Joshi C.G."/>
            <person name="Kumar D."/>
            <person name="Nagpure N.S."/>
            <person name="Pandey M."/>
            <person name="Agarwal S."/>
            <person name="Srivastava S."/>
            <person name="Singh M."/>
            <person name="Sahoo L."/>
            <person name="Jayasankar P."/>
            <person name="Meher P.K."/>
            <person name="Koringa P.G."/>
            <person name="Iquebal M.A."/>
            <person name="Das S.P."/>
            <person name="Bit A."/>
            <person name="Patnaik S."/>
            <person name="Patel N."/>
            <person name="Shah T.M."/>
            <person name="Hinsu A."/>
            <person name="Jena J.K."/>
        </authorList>
    </citation>
    <scope>NUCLEOTIDE SEQUENCE</scope>
    <source>
        <strain evidence="2">CIFAMagur01</strain>
        <tissue evidence="2">Testis</tissue>
    </source>
</reference>
<dbReference type="Proteomes" id="UP000727407">
    <property type="component" value="Unassembled WGS sequence"/>
</dbReference>
<gene>
    <name evidence="2" type="primary">recF</name>
    <name evidence="2" type="ORF">DAT39_022513</name>
</gene>
<keyword evidence="3" id="KW-1185">Reference proteome</keyword>
<sequence length="169" mass="18600">MNLNVRLTHSDASDSRIRSHGHEGFAACLTADSRSLGEAPVQISQIPENRCHLSDEKAEQGTKNCTVGKFGCVAAKPYRACLMFQPTLTIMWTLFLTEMSAPIKTPQAQTCSRPKGRTAGPLCIGPNIFRNTKVHNSLLRNKDKLRGMFSLPRKPSPNQKGRGRGLEVP</sequence>
<evidence type="ECO:0000256" key="1">
    <source>
        <dbReference type="SAM" id="MobiDB-lite"/>
    </source>
</evidence>
<accession>A0A8J4T2U6</accession>
<dbReference type="EMBL" id="QNUK01001177">
    <property type="protein sequence ID" value="KAF5886455.1"/>
    <property type="molecule type" value="Genomic_DNA"/>
</dbReference>
<comment type="caution">
    <text evidence="2">The sequence shown here is derived from an EMBL/GenBank/DDBJ whole genome shotgun (WGS) entry which is preliminary data.</text>
</comment>
<feature type="region of interest" description="Disordered" evidence="1">
    <location>
        <begin position="148"/>
        <end position="169"/>
    </location>
</feature>
<name>A0A8J4T2U6_CLAMG</name>
<evidence type="ECO:0000313" key="3">
    <source>
        <dbReference type="Proteomes" id="UP000727407"/>
    </source>
</evidence>
<organism evidence="2 3">
    <name type="scientific">Clarias magur</name>
    <name type="common">Asian catfish</name>
    <name type="synonym">Macropteronotus magur</name>
    <dbReference type="NCBI Taxonomy" id="1594786"/>
    <lineage>
        <taxon>Eukaryota</taxon>
        <taxon>Metazoa</taxon>
        <taxon>Chordata</taxon>
        <taxon>Craniata</taxon>
        <taxon>Vertebrata</taxon>
        <taxon>Euteleostomi</taxon>
        <taxon>Actinopterygii</taxon>
        <taxon>Neopterygii</taxon>
        <taxon>Teleostei</taxon>
        <taxon>Ostariophysi</taxon>
        <taxon>Siluriformes</taxon>
        <taxon>Clariidae</taxon>
        <taxon>Clarias</taxon>
    </lineage>
</organism>
<evidence type="ECO:0000313" key="2">
    <source>
        <dbReference type="EMBL" id="KAF5886455.1"/>
    </source>
</evidence>